<dbReference type="KEGG" id="pmar:B0X71_09540"/>
<dbReference type="Gene3D" id="3.40.630.30">
    <property type="match status" value="1"/>
</dbReference>
<sequence length="171" mass="18910">MKIRKAVQQDAKGIAKVHVDTWRAAYRSIVPDEYLDRLTYGKREKLWERSIPSGNVFIAVDSGGTIVGFADGGKERTGEYPDYAGELYAIYVLPECQSGGVGKSLFKKLEADLAEQGFSSMLVWVLADNPACRFYEQLRGVDVDRKTIEIGGKPLAERAYGWQQIGSGEPG</sequence>
<keyword evidence="2" id="KW-0012">Acyltransferase</keyword>
<evidence type="ECO:0000313" key="4">
    <source>
        <dbReference type="EMBL" id="AQQ53297.1"/>
    </source>
</evidence>
<name>A0A1Q2KZQ2_9BACL</name>
<dbReference type="SUPFAM" id="SSF55729">
    <property type="entry name" value="Acyl-CoA N-acyltransferases (Nat)"/>
    <property type="match status" value="1"/>
</dbReference>
<dbReference type="PANTHER" id="PTHR43877">
    <property type="entry name" value="AMINOALKYLPHOSPHONATE N-ACETYLTRANSFERASE-RELATED-RELATED"/>
    <property type="match status" value="1"/>
</dbReference>
<dbReference type="Proteomes" id="UP000188184">
    <property type="component" value="Chromosome"/>
</dbReference>
<evidence type="ECO:0000259" key="3">
    <source>
        <dbReference type="PROSITE" id="PS51186"/>
    </source>
</evidence>
<reference evidence="4 5" key="1">
    <citation type="submission" date="2017-02" db="EMBL/GenBank/DDBJ databases">
        <title>The complete genomic sequence of a novel cold adapted crude oil-degrading bacterium Planococcus qaidamina Y42.</title>
        <authorList>
            <person name="Yang R."/>
        </authorList>
    </citation>
    <scope>NUCLEOTIDE SEQUENCE [LARGE SCALE GENOMIC DNA]</scope>
    <source>
        <strain evidence="4 5">Y42</strain>
    </source>
</reference>
<dbReference type="RefSeq" id="WP_077589186.1">
    <property type="nucleotide sequence ID" value="NZ_CP019640.1"/>
</dbReference>
<evidence type="ECO:0000256" key="1">
    <source>
        <dbReference type="ARBA" id="ARBA00022679"/>
    </source>
</evidence>
<dbReference type="EMBL" id="CP019640">
    <property type="protein sequence ID" value="AQQ53297.1"/>
    <property type="molecule type" value="Genomic_DNA"/>
</dbReference>
<proteinExistence type="predicted"/>
<dbReference type="GO" id="GO:0016747">
    <property type="term" value="F:acyltransferase activity, transferring groups other than amino-acyl groups"/>
    <property type="evidence" value="ECO:0007669"/>
    <property type="project" value="InterPro"/>
</dbReference>
<organism evidence="4 5">
    <name type="scientific">Planococcus lenghuensis</name>
    <dbReference type="NCBI Taxonomy" id="2213202"/>
    <lineage>
        <taxon>Bacteria</taxon>
        <taxon>Bacillati</taxon>
        <taxon>Bacillota</taxon>
        <taxon>Bacilli</taxon>
        <taxon>Bacillales</taxon>
        <taxon>Caryophanaceae</taxon>
        <taxon>Planococcus</taxon>
    </lineage>
</organism>
<keyword evidence="1 4" id="KW-0808">Transferase</keyword>
<dbReference type="AlphaFoldDB" id="A0A1Q2KZQ2"/>
<dbReference type="InterPro" id="IPR050832">
    <property type="entry name" value="Bact_Acetyltransf"/>
</dbReference>
<dbReference type="CDD" id="cd04301">
    <property type="entry name" value="NAT_SF"/>
    <property type="match status" value="1"/>
</dbReference>
<dbReference type="OrthoDB" id="5292888at2"/>
<dbReference type="InterPro" id="IPR000182">
    <property type="entry name" value="GNAT_dom"/>
</dbReference>
<dbReference type="Pfam" id="PF00583">
    <property type="entry name" value="Acetyltransf_1"/>
    <property type="match status" value="1"/>
</dbReference>
<feature type="domain" description="N-acetyltransferase" evidence="3">
    <location>
        <begin position="1"/>
        <end position="160"/>
    </location>
</feature>
<protein>
    <submittedName>
        <fullName evidence="4">GNAT family N-acetyltransferase</fullName>
    </submittedName>
</protein>
<gene>
    <name evidence="4" type="ORF">B0X71_09540</name>
</gene>
<dbReference type="InterPro" id="IPR016181">
    <property type="entry name" value="Acyl_CoA_acyltransferase"/>
</dbReference>
<evidence type="ECO:0000256" key="2">
    <source>
        <dbReference type="ARBA" id="ARBA00023315"/>
    </source>
</evidence>
<keyword evidence="5" id="KW-1185">Reference proteome</keyword>
<evidence type="ECO:0000313" key="5">
    <source>
        <dbReference type="Proteomes" id="UP000188184"/>
    </source>
</evidence>
<dbReference type="PROSITE" id="PS51186">
    <property type="entry name" value="GNAT"/>
    <property type="match status" value="1"/>
</dbReference>
<accession>A0A1Q2KZQ2</accession>